<proteinExistence type="predicted"/>
<dbReference type="InterPro" id="IPR025136">
    <property type="entry name" value="MAP3K_TRAF-bd"/>
</dbReference>
<dbReference type="RefSeq" id="XP_019891227.1">
    <property type="nucleotide sequence ID" value="XM_020035668.1"/>
</dbReference>
<dbReference type="InterPro" id="IPR008271">
    <property type="entry name" value="Ser/Thr_kinase_AS"/>
</dbReference>
<dbReference type="EnsemblMetazoa" id="MDOA000060-RA">
    <property type="protein sequence ID" value="MDOA000060-PA"/>
    <property type="gene ID" value="MDOA000060"/>
</dbReference>
<protein>
    <submittedName>
        <fullName evidence="13">Mitogen-activated protein kinase kinase kinase 15</fullName>
    </submittedName>
</protein>
<dbReference type="SUPFAM" id="SSF56112">
    <property type="entry name" value="Protein kinase-like (PK-like)"/>
    <property type="match status" value="1"/>
</dbReference>
<evidence type="ECO:0000256" key="6">
    <source>
        <dbReference type="ARBA" id="ARBA00022840"/>
    </source>
</evidence>
<keyword evidence="7" id="KW-0175">Coiled coil</keyword>
<evidence type="ECO:0000313" key="12">
    <source>
        <dbReference type="Proteomes" id="UP001652621"/>
    </source>
</evidence>
<dbReference type="Gene3D" id="1.10.510.10">
    <property type="entry name" value="Transferase(Phosphotransferase) domain 1"/>
    <property type="match status" value="1"/>
</dbReference>
<dbReference type="Pfam" id="PF20302">
    <property type="entry name" value="HisK-N-like"/>
    <property type="match status" value="1"/>
</dbReference>
<evidence type="ECO:0000256" key="2">
    <source>
        <dbReference type="ARBA" id="ARBA00022679"/>
    </source>
</evidence>
<dbReference type="InterPro" id="IPR011009">
    <property type="entry name" value="Kinase-like_dom_sf"/>
</dbReference>
<dbReference type="PROSITE" id="PS00108">
    <property type="entry name" value="PROTEIN_KINASE_ST"/>
    <property type="match status" value="1"/>
</dbReference>
<keyword evidence="12" id="KW-1185">Reference proteome</keyword>
<dbReference type="VEuPathDB" id="VectorBase:MDOMA2_007049"/>
<dbReference type="InterPro" id="IPR017441">
    <property type="entry name" value="Protein_kinase_ATP_BS"/>
</dbReference>
<dbReference type="OrthoDB" id="275301at2759"/>
<dbReference type="GO" id="GO:0000165">
    <property type="term" value="P:MAPK cascade"/>
    <property type="evidence" value="ECO:0007669"/>
    <property type="project" value="InterPro"/>
</dbReference>
<dbReference type="FunFam" id="1.10.510.10:FF:000054">
    <property type="entry name" value="Mitogen-activated protein kinase kinase kinase 5"/>
    <property type="match status" value="1"/>
</dbReference>
<feature type="compositionally biased region" description="Low complexity" evidence="9">
    <location>
        <begin position="1358"/>
        <end position="1383"/>
    </location>
</feature>
<organism evidence="11">
    <name type="scientific">Musca domestica</name>
    <name type="common">House fly</name>
    <dbReference type="NCBI Taxonomy" id="7370"/>
    <lineage>
        <taxon>Eukaryota</taxon>
        <taxon>Metazoa</taxon>
        <taxon>Ecdysozoa</taxon>
        <taxon>Arthropoda</taxon>
        <taxon>Hexapoda</taxon>
        <taxon>Insecta</taxon>
        <taxon>Pterygota</taxon>
        <taxon>Neoptera</taxon>
        <taxon>Endopterygota</taxon>
        <taxon>Diptera</taxon>
        <taxon>Brachycera</taxon>
        <taxon>Muscomorpha</taxon>
        <taxon>Muscoidea</taxon>
        <taxon>Muscidae</taxon>
        <taxon>Musca</taxon>
    </lineage>
</organism>
<evidence type="ECO:0000256" key="9">
    <source>
        <dbReference type="SAM" id="MobiDB-lite"/>
    </source>
</evidence>
<reference evidence="11" key="1">
    <citation type="submission" date="2020-05" db="UniProtKB">
        <authorList>
            <consortium name="EnsemblMetazoa"/>
        </authorList>
    </citation>
    <scope>IDENTIFICATION</scope>
    <source>
        <strain evidence="11">Aabys</strain>
    </source>
</reference>
<name>A0A1I8M0P1_MUSDO</name>
<dbReference type="FunFam" id="3.30.200.20:FF:000487">
    <property type="entry name" value="Serine/threonine protein kinase, putative"/>
    <property type="match status" value="1"/>
</dbReference>
<keyword evidence="1" id="KW-0723">Serine/threonine-protein kinase</keyword>
<reference evidence="13" key="2">
    <citation type="submission" date="2025-04" db="UniProtKB">
        <authorList>
            <consortium name="RefSeq"/>
        </authorList>
    </citation>
    <scope>IDENTIFICATION</scope>
    <source>
        <strain evidence="13">Aabys</strain>
    </source>
</reference>
<dbReference type="PROSITE" id="PS50011">
    <property type="entry name" value="PROTEIN_KINASE_DOM"/>
    <property type="match status" value="1"/>
</dbReference>
<dbReference type="PANTHER" id="PTHR11584:SF394">
    <property type="entry name" value="APOPTOTIC SIGNAL-REGULATING KINASE 1, ISOFORM C"/>
    <property type="match status" value="1"/>
</dbReference>
<evidence type="ECO:0000256" key="3">
    <source>
        <dbReference type="ARBA" id="ARBA00022723"/>
    </source>
</evidence>
<dbReference type="InterPro" id="IPR046873">
    <property type="entry name" value="HisK-N-like"/>
</dbReference>
<feature type="compositionally biased region" description="Basic residues" evidence="9">
    <location>
        <begin position="1385"/>
        <end position="1396"/>
    </location>
</feature>
<keyword evidence="5 13" id="KW-0418">Kinase</keyword>
<keyword evidence="3" id="KW-0479">Metal-binding</keyword>
<keyword evidence="6 8" id="KW-0067">ATP-binding</keyword>
<accession>A0A1I8M0P1</accession>
<dbReference type="InterPro" id="IPR046872">
    <property type="entry name" value="DRHyd-ASK"/>
</dbReference>
<dbReference type="Pfam" id="PF00069">
    <property type="entry name" value="Pkinase"/>
    <property type="match status" value="1"/>
</dbReference>
<dbReference type="STRING" id="7370.A0A1I8M0P1"/>
<evidence type="ECO:0000256" key="5">
    <source>
        <dbReference type="ARBA" id="ARBA00022777"/>
    </source>
</evidence>
<dbReference type="Pfam" id="PF20309">
    <property type="entry name" value="DRHyd-ASK"/>
    <property type="match status" value="1"/>
</dbReference>
<keyword evidence="2" id="KW-0808">Transferase</keyword>
<gene>
    <name evidence="11" type="primary">101891452</name>
    <name evidence="13" type="synonym">LOC101891452</name>
</gene>
<feature type="region of interest" description="Disordered" evidence="9">
    <location>
        <begin position="1358"/>
        <end position="1408"/>
    </location>
</feature>
<evidence type="ECO:0000313" key="13">
    <source>
        <dbReference type="RefSeq" id="XP_019891227.1"/>
    </source>
</evidence>
<dbReference type="Gene3D" id="3.30.200.20">
    <property type="entry name" value="Phosphorylase Kinase, domain 1"/>
    <property type="match status" value="1"/>
</dbReference>
<dbReference type="InterPro" id="IPR000719">
    <property type="entry name" value="Prot_kinase_dom"/>
</dbReference>
<dbReference type="VEuPathDB" id="VectorBase:MDOA000060"/>
<dbReference type="GO" id="GO:0005524">
    <property type="term" value="F:ATP binding"/>
    <property type="evidence" value="ECO:0007669"/>
    <property type="project" value="UniProtKB-UniRule"/>
</dbReference>
<evidence type="ECO:0000256" key="1">
    <source>
        <dbReference type="ARBA" id="ARBA00022527"/>
    </source>
</evidence>
<evidence type="ECO:0000256" key="4">
    <source>
        <dbReference type="ARBA" id="ARBA00022741"/>
    </source>
</evidence>
<dbReference type="InterPro" id="IPR043969">
    <property type="entry name" value="MAP3K_PH"/>
</dbReference>
<feature type="binding site" evidence="8">
    <location>
        <position position="655"/>
    </location>
    <ligand>
        <name>ATP</name>
        <dbReference type="ChEBI" id="CHEBI:30616"/>
    </ligand>
</feature>
<feature type="domain" description="Protein kinase" evidence="10">
    <location>
        <begin position="626"/>
        <end position="884"/>
    </location>
</feature>
<evidence type="ECO:0000313" key="11">
    <source>
        <dbReference type="EnsemblMetazoa" id="MDOA000060-PA"/>
    </source>
</evidence>
<dbReference type="GO" id="GO:0046872">
    <property type="term" value="F:metal ion binding"/>
    <property type="evidence" value="ECO:0007669"/>
    <property type="project" value="UniProtKB-KW"/>
</dbReference>
<evidence type="ECO:0000256" key="7">
    <source>
        <dbReference type="ARBA" id="ARBA00023054"/>
    </source>
</evidence>
<dbReference type="Proteomes" id="UP001652621">
    <property type="component" value="Unplaced"/>
</dbReference>
<dbReference type="PROSITE" id="PS00107">
    <property type="entry name" value="PROTEIN_KINASE_ATP"/>
    <property type="match status" value="1"/>
</dbReference>
<dbReference type="Pfam" id="PF13281">
    <property type="entry name" value="MAP3K_TRAF_bd"/>
    <property type="match status" value="1"/>
</dbReference>
<sequence>MASNAVVVNTKPQQQQIQQQIQQQQQQQQQQILQLQQQPTQWTTQQQLSVVCVIDTQLGDNLKDRECALEEIKQAVQSVGAHFQRVLFDKLDFGETKKLETFYNADVAVIDLSIQSHQRSLSYHLGVRESFNMKENILIYNDVNSKQTLSLKLSFPNYTFLSYKYNAECGVCNLTNFNKELPADTKLPTLQARLKRLLQDVEIQSKAHMREKFLADLRQARETYATNTKRLQSILHEMRKRLDDCHVLSGEVVHSFMCSLRDVQDYDAMVRLVNDLKNIPNTRKYVETGNMSFLYAFALNRRNKKGDREKALESSLKALEKKENEFPDMLCLCGRIYKDIFVESDYTDTVSLKNAIKWYRQSFEVQPNEYAGINLATLLVIDGKEFSNTEELRHIGMTLNNLIGKKGSLSSLTEYWDVATFFEISVLAEDYAKAIKAAECMFKLKPPGWYLKSTIGNISLIHRFRKKGDDHQPNIEEQIFQFWMDFFLDATDSSKISNIRFPILILEPQKIYMPSYVNINMDAEEKSIQIINICLAHAKNECKKVHDFVFTASQIKSVSLYKRDDRCAYLYVHHNSDDFQIYFPSTECRQRFYELILEMVSDQDVFVNLNEEETPQIEYEYDYDDQNRKIILGKGTYGTVYAARDKHTQVRIAIKEVPEKNSQEVQPLHEEIKLHSQLRHRNIVRYLGSLSEDGYFKIFMEQVPGGSLSDLLEKKWGPLKDNESTMAFYSKQILEGLKYLHEQKIVHRDIKGDNVLVNTYSGVVKISDFGTSKRLAGINPMVSTFTGTLQYMAPEVIDLGFRGYGPAADIWSFGCTNVEMATGKRPFIELGSAQAAMFKVGFYKKHPTIPDELSQAAKNFILRCFAIQENERPTAAQLLEDPFLTDKHRKLRLGPPSTSDFNRSISVPADRLVSRPRSGNTPTTPEIEGFHSTSVDIENLPSHQSLTMTMERRNSSGTLLSPEIEVSTPSLRTGASSETSETNDFYHLKKESQRRTTLSKVLTTDESKICDLWLEKLNEEHNNIVSLTKAELQKLIHGIREYIMNEKEKHLEACINSLKEELKYDATALDHLHLALYSFQDAVISVLRLHSIKPHWMFALDNLVKQAVQACVMILSPELGANLLGKDPSLIDDESVHNQQHTSTDSQEKMIAYEAAHAQSTTPAMDEDSTSFSSTECVRLLRDIKESNRKFHYQHLEHQKQSLKALQNISKELAHFYMGRKRTRRSRYNTTASKKPNRQYKRQFARRSFSIYNGGLQEVDEQLEEWLTRNDVDEISKNVILNEGFSYEDFIYNMDKLDLMRLELRLGIEVRLWSLITQIRAQTVPMNIGNSSEDRQSTNSSSYVNNNIAYSNNNMLNNLNNNTTTTTTTTNSNNNNNNTVALNHKPTRSSLRRNSSKRCDSEYDSCSE</sequence>
<evidence type="ECO:0000256" key="8">
    <source>
        <dbReference type="PROSITE-ProRule" id="PRU10141"/>
    </source>
</evidence>
<dbReference type="GO" id="GO:0004674">
    <property type="term" value="F:protein serine/threonine kinase activity"/>
    <property type="evidence" value="ECO:0007669"/>
    <property type="project" value="UniProtKB-KW"/>
</dbReference>
<dbReference type="eggNOG" id="KOG4279">
    <property type="taxonomic scope" value="Eukaryota"/>
</dbReference>
<dbReference type="PANTHER" id="PTHR11584">
    <property type="entry name" value="SERINE/THREONINE PROTEIN KINASE"/>
    <property type="match status" value="1"/>
</dbReference>
<dbReference type="CDD" id="cd06624">
    <property type="entry name" value="STKc_ASK"/>
    <property type="match status" value="1"/>
</dbReference>
<evidence type="ECO:0000259" key="10">
    <source>
        <dbReference type="PROSITE" id="PS50011"/>
    </source>
</evidence>
<dbReference type="KEGG" id="mde:101891452"/>
<keyword evidence="4 8" id="KW-0547">Nucleotide-binding</keyword>
<dbReference type="SMART" id="SM00220">
    <property type="entry name" value="S_TKc"/>
    <property type="match status" value="1"/>
</dbReference>
<dbReference type="Pfam" id="PF19039">
    <property type="entry name" value="ASK_PH"/>
    <property type="match status" value="1"/>
</dbReference>